<evidence type="ECO:0000256" key="1">
    <source>
        <dbReference type="SAM" id="MobiDB-lite"/>
    </source>
</evidence>
<dbReference type="EMBL" id="KN880796">
    <property type="protein sequence ID" value="KIY62327.1"/>
    <property type="molecule type" value="Genomic_DNA"/>
</dbReference>
<keyword evidence="3" id="KW-1185">Reference proteome</keyword>
<sequence length="124" mass="13754">MARLTRRARARCVSLSAYPAFSTPMKKQARAKTRSAIHHRHHINLAEDSLAGIDRVRKPFDSGLDNSCKGKGKKTLMRSLRGARRARRPCAVVLCQAGWTRPNASPRHPRQSPPHCTAPLASPL</sequence>
<dbReference type="Proteomes" id="UP000054007">
    <property type="component" value="Unassembled WGS sequence"/>
</dbReference>
<gene>
    <name evidence="2" type="ORF">CYLTODRAFT_474818</name>
</gene>
<protein>
    <submittedName>
        <fullName evidence="2">Uncharacterized protein</fullName>
    </submittedName>
</protein>
<evidence type="ECO:0000313" key="2">
    <source>
        <dbReference type="EMBL" id="KIY62327.1"/>
    </source>
</evidence>
<organism evidence="2 3">
    <name type="scientific">Cylindrobasidium torrendii FP15055 ss-10</name>
    <dbReference type="NCBI Taxonomy" id="1314674"/>
    <lineage>
        <taxon>Eukaryota</taxon>
        <taxon>Fungi</taxon>
        <taxon>Dikarya</taxon>
        <taxon>Basidiomycota</taxon>
        <taxon>Agaricomycotina</taxon>
        <taxon>Agaricomycetes</taxon>
        <taxon>Agaricomycetidae</taxon>
        <taxon>Agaricales</taxon>
        <taxon>Marasmiineae</taxon>
        <taxon>Physalacriaceae</taxon>
        <taxon>Cylindrobasidium</taxon>
    </lineage>
</organism>
<reference evidence="2 3" key="1">
    <citation type="journal article" date="2015" name="Fungal Genet. Biol.">
        <title>Evolution of novel wood decay mechanisms in Agaricales revealed by the genome sequences of Fistulina hepatica and Cylindrobasidium torrendii.</title>
        <authorList>
            <person name="Floudas D."/>
            <person name="Held B.W."/>
            <person name="Riley R."/>
            <person name="Nagy L.G."/>
            <person name="Koehler G."/>
            <person name="Ransdell A.S."/>
            <person name="Younus H."/>
            <person name="Chow J."/>
            <person name="Chiniquy J."/>
            <person name="Lipzen A."/>
            <person name="Tritt A."/>
            <person name="Sun H."/>
            <person name="Haridas S."/>
            <person name="LaButti K."/>
            <person name="Ohm R.A."/>
            <person name="Kues U."/>
            <person name="Blanchette R.A."/>
            <person name="Grigoriev I.V."/>
            <person name="Minto R.E."/>
            <person name="Hibbett D.S."/>
        </authorList>
    </citation>
    <scope>NUCLEOTIDE SEQUENCE [LARGE SCALE GENOMIC DNA]</scope>
    <source>
        <strain evidence="2 3">FP15055 ss-10</strain>
    </source>
</reference>
<accession>A0A0D7AVV4</accession>
<evidence type="ECO:0000313" key="3">
    <source>
        <dbReference type="Proteomes" id="UP000054007"/>
    </source>
</evidence>
<dbReference type="AlphaFoldDB" id="A0A0D7AVV4"/>
<name>A0A0D7AVV4_9AGAR</name>
<feature type="region of interest" description="Disordered" evidence="1">
    <location>
        <begin position="100"/>
        <end position="124"/>
    </location>
</feature>
<proteinExistence type="predicted"/>